<keyword evidence="2" id="KW-1185">Reference proteome</keyword>
<name>A0ABT9FUZ2_9BACL</name>
<proteinExistence type="predicted"/>
<comment type="caution">
    <text evidence="1">The sequence shown here is derived from an EMBL/GenBank/DDBJ whole genome shotgun (WGS) entry which is preliminary data.</text>
</comment>
<dbReference type="RefSeq" id="WP_305756171.1">
    <property type="nucleotide sequence ID" value="NZ_JAPCKK010000027.1"/>
</dbReference>
<reference evidence="1 2" key="1">
    <citation type="submission" date="2022-10" db="EMBL/GenBank/DDBJ databases">
        <title>Paenibacillus description and whole genome data of maize root bacterial community.</title>
        <authorList>
            <person name="Marton D."/>
            <person name="Farkas M."/>
            <person name="Cserhati M."/>
        </authorList>
    </citation>
    <scope>NUCLEOTIDE SEQUENCE [LARGE SCALE GENOMIC DNA]</scope>
    <source>
        <strain evidence="1 2">P96</strain>
    </source>
</reference>
<evidence type="ECO:0000313" key="1">
    <source>
        <dbReference type="EMBL" id="MDP4098549.1"/>
    </source>
</evidence>
<evidence type="ECO:0000313" key="2">
    <source>
        <dbReference type="Proteomes" id="UP001241848"/>
    </source>
</evidence>
<sequence>MQVKLQISVGRWEAVVTPAAGPGNGSASAASPGYRVIGTAPLLTAERKARLLAELGECPLELYKLLQGQGTPLLDACDLSTAQAEACSCGAADCPHAAAAAQALAAAPLQRLQLAGLPREELLRGVFAAWPQEMEEASSAAAMAGAGTRGSSRSGGAAIGEWIAEAAAEGTLHRPGPGFHAVEVKLPQELVADSAAPDAAGLLPGLPRAAQAFELIRGKAAARAREAYPPKNSG</sequence>
<accession>A0ABT9FUZ2</accession>
<gene>
    <name evidence="1" type="ORF">OIN60_17595</name>
</gene>
<dbReference type="EMBL" id="JAPCKK010000027">
    <property type="protein sequence ID" value="MDP4098549.1"/>
    <property type="molecule type" value="Genomic_DNA"/>
</dbReference>
<dbReference type="Proteomes" id="UP001241848">
    <property type="component" value="Unassembled WGS sequence"/>
</dbReference>
<organism evidence="1 2">
    <name type="scientific">Paenibacillus zeirhizosphaerae</name>
    <dbReference type="NCBI Taxonomy" id="2987519"/>
    <lineage>
        <taxon>Bacteria</taxon>
        <taxon>Bacillati</taxon>
        <taxon>Bacillota</taxon>
        <taxon>Bacilli</taxon>
        <taxon>Bacillales</taxon>
        <taxon>Paenibacillaceae</taxon>
        <taxon>Paenibacillus</taxon>
    </lineage>
</organism>
<protein>
    <submittedName>
        <fullName evidence="1">Phosphoribosylglycinamide synthetase</fullName>
    </submittedName>
</protein>